<gene>
    <name evidence="9" type="primary">LOC113396035</name>
</gene>
<organism evidence="8 9">
    <name type="scientific">Vanessa tameamea</name>
    <name type="common">Kamehameha butterfly</name>
    <dbReference type="NCBI Taxonomy" id="334116"/>
    <lineage>
        <taxon>Eukaryota</taxon>
        <taxon>Metazoa</taxon>
        <taxon>Ecdysozoa</taxon>
        <taxon>Arthropoda</taxon>
        <taxon>Hexapoda</taxon>
        <taxon>Insecta</taxon>
        <taxon>Pterygota</taxon>
        <taxon>Neoptera</taxon>
        <taxon>Endopterygota</taxon>
        <taxon>Lepidoptera</taxon>
        <taxon>Glossata</taxon>
        <taxon>Ditrysia</taxon>
        <taxon>Papilionoidea</taxon>
        <taxon>Nymphalidae</taxon>
        <taxon>Nymphalinae</taxon>
        <taxon>Vanessa</taxon>
    </lineage>
</organism>
<accession>A0A8B8HXL4</accession>
<dbReference type="InterPro" id="IPR050374">
    <property type="entry name" value="RRT5_SRSF_SR"/>
</dbReference>
<dbReference type="GO" id="GO:0003729">
    <property type="term" value="F:mRNA binding"/>
    <property type="evidence" value="ECO:0007669"/>
    <property type="project" value="TreeGrafter"/>
</dbReference>
<dbReference type="GO" id="GO:0006397">
    <property type="term" value="P:mRNA processing"/>
    <property type="evidence" value="ECO:0007669"/>
    <property type="project" value="UniProtKB-KW"/>
</dbReference>
<dbReference type="SUPFAM" id="SSF54928">
    <property type="entry name" value="RNA-binding domain, RBD"/>
    <property type="match status" value="1"/>
</dbReference>
<dbReference type="InterPro" id="IPR035979">
    <property type="entry name" value="RBD_domain_sf"/>
</dbReference>
<dbReference type="PROSITE" id="PS50102">
    <property type="entry name" value="RRM"/>
    <property type="match status" value="1"/>
</dbReference>
<dbReference type="GO" id="GO:0005737">
    <property type="term" value="C:cytoplasm"/>
    <property type="evidence" value="ECO:0007669"/>
    <property type="project" value="TreeGrafter"/>
</dbReference>
<comment type="subcellular location">
    <subcellularLocation>
        <location evidence="1">Nucleus</location>
    </subcellularLocation>
</comment>
<keyword evidence="5" id="KW-0539">Nucleus</keyword>
<keyword evidence="8" id="KW-1185">Reference proteome</keyword>
<evidence type="ECO:0000256" key="4">
    <source>
        <dbReference type="ARBA" id="ARBA00022884"/>
    </source>
</evidence>
<dbReference type="SMART" id="SM00360">
    <property type="entry name" value="RRM"/>
    <property type="match status" value="1"/>
</dbReference>
<proteinExistence type="predicted"/>
<keyword evidence="2" id="KW-0507">mRNA processing</keyword>
<dbReference type="GeneID" id="113396035"/>
<dbReference type="RefSeq" id="XP_026489594.2">
    <property type="nucleotide sequence ID" value="XM_026633809.2"/>
</dbReference>
<evidence type="ECO:0000256" key="3">
    <source>
        <dbReference type="ARBA" id="ARBA00022737"/>
    </source>
</evidence>
<dbReference type="OrthoDB" id="752362at2759"/>
<dbReference type="CDD" id="cd12358">
    <property type="entry name" value="RRM1_VICKZ"/>
    <property type="match status" value="1"/>
</dbReference>
<dbReference type="AlphaFoldDB" id="A0A8B8HXL4"/>
<reference evidence="9" key="1">
    <citation type="submission" date="2025-08" db="UniProtKB">
        <authorList>
            <consortium name="RefSeq"/>
        </authorList>
    </citation>
    <scope>IDENTIFICATION</scope>
    <source>
        <tissue evidence="9">Whole body</tissue>
    </source>
</reference>
<evidence type="ECO:0000259" key="7">
    <source>
        <dbReference type="PROSITE" id="PS50102"/>
    </source>
</evidence>
<dbReference type="PANTHER" id="PTHR23003:SF62">
    <property type="entry name" value="SERINE_ARGININE (SR)-TYPE SHUTTLING MRNA BINDING PROTEIN NPL3"/>
    <property type="match status" value="1"/>
</dbReference>
<evidence type="ECO:0000256" key="2">
    <source>
        <dbReference type="ARBA" id="ARBA00022664"/>
    </source>
</evidence>
<dbReference type="PANTHER" id="PTHR23003">
    <property type="entry name" value="RNA RECOGNITION MOTIF RRM DOMAIN CONTAINING PROTEIN"/>
    <property type="match status" value="1"/>
</dbReference>
<dbReference type="GO" id="GO:0005634">
    <property type="term" value="C:nucleus"/>
    <property type="evidence" value="ECO:0007669"/>
    <property type="project" value="UniProtKB-SubCell"/>
</dbReference>
<keyword evidence="4 6" id="KW-0694">RNA-binding</keyword>
<evidence type="ECO:0000313" key="8">
    <source>
        <dbReference type="Proteomes" id="UP001652626"/>
    </source>
</evidence>
<dbReference type="Pfam" id="PF00076">
    <property type="entry name" value="RRM_1"/>
    <property type="match status" value="1"/>
</dbReference>
<dbReference type="Proteomes" id="UP001652626">
    <property type="component" value="Chromosome Z"/>
</dbReference>
<dbReference type="OMA" id="YAFVDCC"/>
<keyword evidence="3" id="KW-0677">Repeat</keyword>
<dbReference type="InterPro" id="IPR012677">
    <property type="entry name" value="Nucleotide-bd_a/b_plait_sf"/>
</dbReference>
<evidence type="ECO:0000256" key="6">
    <source>
        <dbReference type="PROSITE-ProRule" id="PRU00176"/>
    </source>
</evidence>
<evidence type="ECO:0000313" key="9">
    <source>
        <dbReference type="RefSeq" id="XP_026489594.2"/>
    </source>
</evidence>
<name>A0A8B8HXL4_VANTA</name>
<dbReference type="InterPro" id="IPR000504">
    <property type="entry name" value="RRM_dom"/>
</dbReference>
<sequence length="118" mass="12697">MSEQLKTVSAMNKLYIGNLPTEADEEAVRQLFAEHNLTVAEISVKRGGYAFVDFPDQSAADRAIDKLHGYSYCGLPLVVEPSVANKKIVNVPNLQSASAIQLKDTSNDSSNAGGGGWR</sequence>
<protein>
    <submittedName>
        <fullName evidence="9">Insulin-like growth factor 2 mRNA-binding protein 2</fullName>
    </submittedName>
</protein>
<evidence type="ECO:0000256" key="5">
    <source>
        <dbReference type="ARBA" id="ARBA00023242"/>
    </source>
</evidence>
<feature type="domain" description="RRM" evidence="7">
    <location>
        <begin position="12"/>
        <end position="84"/>
    </location>
</feature>
<dbReference type="Gene3D" id="3.30.70.330">
    <property type="match status" value="1"/>
</dbReference>
<evidence type="ECO:0000256" key="1">
    <source>
        <dbReference type="ARBA" id="ARBA00004123"/>
    </source>
</evidence>